<keyword evidence="9" id="KW-1185">Reference proteome</keyword>
<evidence type="ECO:0000256" key="2">
    <source>
        <dbReference type="ARBA" id="ARBA00005716"/>
    </source>
</evidence>
<organism evidence="9 10">
    <name type="scientific">Saccoglossus kowalevskii</name>
    <name type="common">Acorn worm</name>
    <dbReference type="NCBI Taxonomy" id="10224"/>
    <lineage>
        <taxon>Eukaryota</taxon>
        <taxon>Metazoa</taxon>
        <taxon>Hemichordata</taxon>
        <taxon>Enteropneusta</taxon>
        <taxon>Harrimaniidae</taxon>
        <taxon>Saccoglossus</taxon>
    </lineage>
</organism>
<evidence type="ECO:0000256" key="3">
    <source>
        <dbReference type="ARBA" id="ARBA00023015"/>
    </source>
</evidence>
<comment type="similarity">
    <text evidence="2 7">Belongs to the Mediator complex subunit 8 family.</text>
</comment>
<evidence type="ECO:0000256" key="6">
    <source>
        <dbReference type="ARBA" id="ARBA00023242"/>
    </source>
</evidence>
<accession>A0ABM0GIV6</accession>
<evidence type="ECO:0000256" key="8">
    <source>
        <dbReference type="SAM" id="MobiDB-lite"/>
    </source>
</evidence>
<name>A0ABM0GIV6_SACKO</name>
<feature type="region of interest" description="Disordered" evidence="8">
    <location>
        <begin position="203"/>
        <end position="248"/>
    </location>
</feature>
<comment type="subcellular location">
    <subcellularLocation>
        <location evidence="1 7">Nucleus</location>
    </subcellularLocation>
</comment>
<sequence length="248" mass="27817">MQNQEKALELSLEAMISRVQDLKNSITQFIMKLEHEHETLDWPSVLDSFAIISSQINTLNKVLKSEKTPPLRNFILLPLVLAPERDEDLEKLTEGRVPAFNHEVVPNYLRTKAEPDIEEKEQQLMTQASQLTPEMIQQQITNCNRLANKVIEIVGNARDEWDVDDSGIRGMSGINTSQPADTNALITAVSFGKGLKIRPVQQAPLQQPSLQPRQDVQGKAPSSIKTNIKPSIHPYTQPGRPGQRPTMS</sequence>
<dbReference type="Pfam" id="PF10232">
    <property type="entry name" value="Med8"/>
    <property type="match status" value="1"/>
</dbReference>
<dbReference type="RefSeq" id="XP_002730817.1">
    <property type="nucleotide sequence ID" value="XM_002730771.2"/>
</dbReference>
<proteinExistence type="inferred from homology"/>
<comment type="subunit">
    <text evidence="7">Component of the Mediator complex.</text>
</comment>
<keyword evidence="5 7" id="KW-0804">Transcription</keyword>
<dbReference type="Gene3D" id="1.20.58.1710">
    <property type="match status" value="1"/>
</dbReference>
<keyword evidence="4 7" id="KW-0010">Activator</keyword>
<evidence type="ECO:0000256" key="7">
    <source>
        <dbReference type="RuleBase" id="RU364144"/>
    </source>
</evidence>
<evidence type="ECO:0000256" key="4">
    <source>
        <dbReference type="ARBA" id="ARBA00023159"/>
    </source>
</evidence>
<reference evidence="10" key="1">
    <citation type="submission" date="2025-08" db="UniProtKB">
        <authorList>
            <consortium name="RefSeq"/>
        </authorList>
    </citation>
    <scope>IDENTIFICATION</scope>
    <source>
        <tissue evidence="10">Testes</tissue>
    </source>
</reference>
<dbReference type="GeneID" id="100378404"/>
<comment type="function">
    <text evidence="7">Component of the Mediator complex, a coactivator involved in the regulated transcription of nearly all RNA polymerase II-dependent genes. Mediator functions as a bridge to convey information from gene-specific regulatory proteins to the basal RNA polymerase II transcription machinery. Mediator is recruited to promoters by direct interactions with regulatory proteins and serves as a scaffold for the assembly of a functional preinitiation complex with RNA polymerase II and the general transcription factors.</text>
</comment>
<dbReference type="PANTHER" id="PTHR13074">
    <property type="entry name" value="MEDIATOR OF RNA POLYMERASE II TRANSCRIPTION SUBUNIT 8"/>
    <property type="match status" value="1"/>
</dbReference>
<evidence type="ECO:0000313" key="9">
    <source>
        <dbReference type="Proteomes" id="UP000694865"/>
    </source>
</evidence>
<keyword evidence="6 7" id="KW-0539">Nucleus</keyword>
<evidence type="ECO:0000256" key="1">
    <source>
        <dbReference type="ARBA" id="ARBA00004123"/>
    </source>
</evidence>
<evidence type="ECO:0000313" key="10">
    <source>
        <dbReference type="RefSeq" id="XP_002730817.1"/>
    </source>
</evidence>
<feature type="compositionally biased region" description="Low complexity" evidence="8">
    <location>
        <begin position="203"/>
        <end position="214"/>
    </location>
</feature>
<protein>
    <recommendedName>
        <fullName evidence="7">Mediator of RNA polymerase II transcription subunit 8</fullName>
    </recommendedName>
    <alternativeName>
        <fullName evidence="7">Mediator complex subunit 8</fullName>
    </alternativeName>
</protein>
<dbReference type="PANTHER" id="PTHR13074:SF9">
    <property type="entry name" value="MEDIATOR OF RNA POLYMERASE II TRANSCRIPTION SUBUNIT 8"/>
    <property type="match status" value="1"/>
</dbReference>
<evidence type="ECO:0000256" key="5">
    <source>
        <dbReference type="ARBA" id="ARBA00023163"/>
    </source>
</evidence>
<gene>
    <name evidence="10" type="primary">LOC100378404</name>
    <name evidence="7" type="synonym">MED8</name>
</gene>
<dbReference type="InterPro" id="IPR019364">
    <property type="entry name" value="Mediatior_Med8_fun/met"/>
</dbReference>
<dbReference type="Proteomes" id="UP000694865">
    <property type="component" value="Unplaced"/>
</dbReference>
<keyword evidence="3 7" id="KW-0805">Transcription regulation</keyword>